<dbReference type="EMBL" id="CAAALY010031609">
    <property type="protein sequence ID" value="VEL17216.1"/>
    <property type="molecule type" value="Genomic_DNA"/>
</dbReference>
<gene>
    <name evidence="1" type="ORF">PXEA_LOCUS10656</name>
</gene>
<dbReference type="AlphaFoldDB" id="A0A448WPX1"/>
<accession>A0A448WPX1</accession>
<dbReference type="Proteomes" id="UP000784294">
    <property type="component" value="Unassembled WGS sequence"/>
</dbReference>
<protein>
    <submittedName>
        <fullName evidence="1">Uncharacterized protein</fullName>
    </submittedName>
</protein>
<evidence type="ECO:0000313" key="2">
    <source>
        <dbReference type="Proteomes" id="UP000784294"/>
    </source>
</evidence>
<name>A0A448WPX1_9PLAT</name>
<evidence type="ECO:0000313" key="1">
    <source>
        <dbReference type="EMBL" id="VEL17216.1"/>
    </source>
</evidence>
<proteinExistence type="predicted"/>
<comment type="caution">
    <text evidence="1">The sequence shown here is derived from an EMBL/GenBank/DDBJ whole genome shotgun (WGS) entry which is preliminary data.</text>
</comment>
<reference evidence="1" key="1">
    <citation type="submission" date="2018-11" db="EMBL/GenBank/DDBJ databases">
        <authorList>
            <consortium name="Pathogen Informatics"/>
        </authorList>
    </citation>
    <scope>NUCLEOTIDE SEQUENCE</scope>
</reference>
<organism evidence="1 2">
    <name type="scientific">Protopolystoma xenopodis</name>
    <dbReference type="NCBI Taxonomy" id="117903"/>
    <lineage>
        <taxon>Eukaryota</taxon>
        <taxon>Metazoa</taxon>
        <taxon>Spiralia</taxon>
        <taxon>Lophotrochozoa</taxon>
        <taxon>Platyhelminthes</taxon>
        <taxon>Monogenea</taxon>
        <taxon>Polyopisthocotylea</taxon>
        <taxon>Polystomatidea</taxon>
        <taxon>Polystomatidae</taxon>
        <taxon>Protopolystoma</taxon>
    </lineage>
</organism>
<keyword evidence="2" id="KW-1185">Reference proteome</keyword>
<sequence>MSLLIPANFTSTEKAIEGSPPVHYSPGIGYAAVSFNTFSESLNPSEESTATKFNVGSMNCSLQVYWETGADETKSNRKWMVDTDNLKNRLNK</sequence>